<dbReference type="SMART" id="SM00448">
    <property type="entry name" value="REC"/>
    <property type="match status" value="1"/>
</dbReference>
<sequence length="265" mass="27753">MSAPPDGGDRTGGGNQGGGGDRNSGGDGSGGGDRSIRVLVADDQEIVRTGLRMILDAQPGIEVVGEAADGRRAVELAHRLRPDVCLFDIRMPGLDGIEATRRLAGPAVANPLAVVVITTFDLDEYVYAALRAGARGFLLKDAGPELLAQAMRAAAGGDALIAPAVTARLLSAFADAGPAMPPRQPVEPLTDREEEVLAAVARGRTNNEIAADLYITLSTVKTHVASLMAKLGARNRVEIAIWSYETGRARPRSGRPGPLHRRDGR</sequence>
<evidence type="ECO:0000256" key="6">
    <source>
        <dbReference type="SAM" id="MobiDB-lite"/>
    </source>
</evidence>
<evidence type="ECO:0000313" key="10">
    <source>
        <dbReference type="Proteomes" id="UP000604475"/>
    </source>
</evidence>
<evidence type="ECO:0000259" key="8">
    <source>
        <dbReference type="PROSITE" id="PS50110"/>
    </source>
</evidence>
<dbReference type="PANTHER" id="PTHR43214">
    <property type="entry name" value="TWO-COMPONENT RESPONSE REGULATOR"/>
    <property type="match status" value="1"/>
</dbReference>
<evidence type="ECO:0000259" key="7">
    <source>
        <dbReference type="PROSITE" id="PS50043"/>
    </source>
</evidence>
<dbReference type="InterPro" id="IPR058245">
    <property type="entry name" value="NreC/VraR/RcsB-like_REC"/>
</dbReference>
<dbReference type="PROSITE" id="PS00622">
    <property type="entry name" value="HTH_LUXR_1"/>
    <property type="match status" value="1"/>
</dbReference>
<dbReference type="InterPro" id="IPR016032">
    <property type="entry name" value="Sig_transdc_resp-reg_C-effctor"/>
</dbReference>
<feature type="modified residue" description="4-aspartylphosphate" evidence="5">
    <location>
        <position position="88"/>
    </location>
</feature>
<proteinExistence type="predicted"/>
<reference evidence="9" key="1">
    <citation type="submission" date="2020-12" db="EMBL/GenBank/DDBJ databases">
        <title>Genomic characterization of non-nitrogen-fixing Frankia strains.</title>
        <authorList>
            <person name="Carlos-Shanley C."/>
            <person name="Guerra T."/>
            <person name="Hahn D."/>
        </authorList>
    </citation>
    <scope>NUCLEOTIDE SEQUENCE</scope>
    <source>
        <strain evidence="9">CN6</strain>
    </source>
</reference>
<protein>
    <submittedName>
        <fullName evidence="9">Response regulator transcription factor</fullName>
    </submittedName>
</protein>
<dbReference type="Proteomes" id="UP000604475">
    <property type="component" value="Unassembled WGS sequence"/>
</dbReference>
<dbReference type="InterPro" id="IPR001789">
    <property type="entry name" value="Sig_transdc_resp-reg_receiver"/>
</dbReference>
<dbReference type="PROSITE" id="PS50043">
    <property type="entry name" value="HTH_LUXR_2"/>
    <property type="match status" value="1"/>
</dbReference>
<dbReference type="PROSITE" id="PS50110">
    <property type="entry name" value="RESPONSE_REGULATORY"/>
    <property type="match status" value="1"/>
</dbReference>
<dbReference type="InterPro" id="IPR011006">
    <property type="entry name" value="CheY-like_superfamily"/>
</dbReference>
<dbReference type="GO" id="GO:0000160">
    <property type="term" value="P:phosphorelay signal transduction system"/>
    <property type="evidence" value="ECO:0007669"/>
    <property type="project" value="InterPro"/>
</dbReference>
<dbReference type="InterPro" id="IPR000792">
    <property type="entry name" value="Tscrpt_reg_LuxR_C"/>
</dbReference>
<dbReference type="Pfam" id="PF00196">
    <property type="entry name" value="GerE"/>
    <property type="match status" value="1"/>
</dbReference>
<dbReference type="PRINTS" id="PR00038">
    <property type="entry name" value="HTHLUXR"/>
</dbReference>
<evidence type="ECO:0000256" key="1">
    <source>
        <dbReference type="ARBA" id="ARBA00022553"/>
    </source>
</evidence>
<dbReference type="AlphaFoldDB" id="A0A937UMF5"/>
<dbReference type="SUPFAM" id="SSF46894">
    <property type="entry name" value="C-terminal effector domain of the bipartite response regulators"/>
    <property type="match status" value="1"/>
</dbReference>
<keyword evidence="3" id="KW-0238">DNA-binding</keyword>
<dbReference type="SUPFAM" id="SSF52172">
    <property type="entry name" value="CheY-like"/>
    <property type="match status" value="1"/>
</dbReference>
<evidence type="ECO:0000256" key="4">
    <source>
        <dbReference type="ARBA" id="ARBA00023163"/>
    </source>
</evidence>
<dbReference type="GO" id="GO:0003677">
    <property type="term" value="F:DNA binding"/>
    <property type="evidence" value="ECO:0007669"/>
    <property type="project" value="UniProtKB-KW"/>
</dbReference>
<accession>A0A937UMF5</accession>
<dbReference type="CDD" id="cd06170">
    <property type="entry name" value="LuxR_C_like"/>
    <property type="match status" value="1"/>
</dbReference>
<dbReference type="CDD" id="cd17535">
    <property type="entry name" value="REC_NarL-like"/>
    <property type="match status" value="1"/>
</dbReference>
<dbReference type="EMBL" id="JAEACQ010000148">
    <property type="protein sequence ID" value="MBL7626792.1"/>
    <property type="molecule type" value="Genomic_DNA"/>
</dbReference>
<dbReference type="InterPro" id="IPR039420">
    <property type="entry name" value="WalR-like"/>
</dbReference>
<evidence type="ECO:0000256" key="5">
    <source>
        <dbReference type="PROSITE-ProRule" id="PRU00169"/>
    </source>
</evidence>
<keyword evidence="10" id="KW-1185">Reference proteome</keyword>
<comment type="caution">
    <text evidence="9">The sequence shown here is derived from an EMBL/GenBank/DDBJ whole genome shotgun (WGS) entry which is preliminary data.</text>
</comment>
<dbReference type="Pfam" id="PF00072">
    <property type="entry name" value="Response_reg"/>
    <property type="match status" value="1"/>
</dbReference>
<organism evidence="9 10">
    <name type="scientific">Frankia nepalensis</name>
    <dbReference type="NCBI Taxonomy" id="1836974"/>
    <lineage>
        <taxon>Bacteria</taxon>
        <taxon>Bacillati</taxon>
        <taxon>Actinomycetota</taxon>
        <taxon>Actinomycetes</taxon>
        <taxon>Frankiales</taxon>
        <taxon>Frankiaceae</taxon>
        <taxon>Frankia</taxon>
    </lineage>
</organism>
<keyword evidence="4" id="KW-0804">Transcription</keyword>
<keyword evidence="1 5" id="KW-0597">Phosphoprotein</keyword>
<feature type="compositionally biased region" description="Gly residues" evidence="6">
    <location>
        <begin position="10"/>
        <end position="33"/>
    </location>
</feature>
<dbReference type="GO" id="GO:0006355">
    <property type="term" value="P:regulation of DNA-templated transcription"/>
    <property type="evidence" value="ECO:0007669"/>
    <property type="project" value="InterPro"/>
</dbReference>
<feature type="domain" description="Response regulatory" evidence="8">
    <location>
        <begin position="37"/>
        <end position="155"/>
    </location>
</feature>
<feature type="domain" description="HTH luxR-type" evidence="7">
    <location>
        <begin position="182"/>
        <end position="247"/>
    </location>
</feature>
<evidence type="ECO:0000256" key="3">
    <source>
        <dbReference type="ARBA" id="ARBA00023125"/>
    </source>
</evidence>
<dbReference type="Gene3D" id="3.40.50.2300">
    <property type="match status" value="1"/>
</dbReference>
<feature type="region of interest" description="Disordered" evidence="6">
    <location>
        <begin position="1"/>
        <end position="35"/>
    </location>
</feature>
<gene>
    <name evidence="9" type="ORF">I7412_06330</name>
</gene>
<evidence type="ECO:0000256" key="2">
    <source>
        <dbReference type="ARBA" id="ARBA00023015"/>
    </source>
</evidence>
<keyword evidence="2" id="KW-0805">Transcription regulation</keyword>
<name>A0A937UMF5_9ACTN</name>
<evidence type="ECO:0000313" key="9">
    <source>
        <dbReference type="EMBL" id="MBL7626792.1"/>
    </source>
</evidence>
<dbReference type="SMART" id="SM00421">
    <property type="entry name" value="HTH_LUXR"/>
    <property type="match status" value="1"/>
</dbReference>
<dbReference type="PANTHER" id="PTHR43214:SF24">
    <property type="entry name" value="TRANSCRIPTIONAL REGULATORY PROTEIN NARL-RELATED"/>
    <property type="match status" value="1"/>
</dbReference>